<organism evidence="1 2">
    <name type="scientific">Elysia crispata</name>
    <name type="common">lettuce slug</name>
    <dbReference type="NCBI Taxonomy" id="231223"/>
    <lineage>
        <taxon>Eukaryota</taxon>
        <taxon>Metazoa</taxon>
        <taxon>Spiralia</taxon>
        <taxon>Lophotrochozoa</taxon>
        <taxon>Mollusca</taxon>
        <taxon>Gastropoda</taxon>
        <taxon>Heterobranchia</taxon>
        <taxon>Euthyneura</taxon>
        <taxon>Panpulmonata</taxon>
        <taxon>Sacoglossa</taxon>
        <taxon>Placobranchoidea</taxon>
        <taxon>Plakobranchidae</taxon>
        <taxon>Elysia</taxon>
    </lineage>
</organism>
<evidence type="ECO:0000313" key="2">
    <source>
        <dbReference type="Proteomes" id="UP001283361"/>
    </source>
</evidence>
<dbReference type="EMBL" id="JAWDGP010001698">
    <property type="protein sequence ID" value="KAK3789067.1"/>
    <property type="molecule type" value="Genomic_DNA"/>
</dbReference>
<proteinExistence type="predicted"/>
<name>A0AAE1AJV0_9GAST</name>
<sequence length="91" mass="10839">MKKTNLLWYSITTLQLLDRWERVIDEIRHLFRSQCAEFVNNLMDLYEPVHSSSLIQRFKKRVRTDVFAFFSNVHTTNKRCLAYGGVEAGER</sequence>
<gene>
    <name evidence="1" type="ORF">RRG08_063782</name>
</gene>
<dbReference type="AlphaFoldDB" id="A0AAE1AJV0"/>
<protein>
    <submittedName>
        <fullName evidence="1">Uncharacterized protein</fullName>
    </submittedName>
</protein>
<keyword evidence="2" id="KW-1185">Reference proteome</keyword>
<evidence type="ECO:0000313" key="1">
    <source>
        <dbReference type="EMBL" id="KAK3789067.1"/>
    </source>
</evidence>
<accession>A0AAE1AJV0</accession>
<dbReference type="Proteomes" id="UP001283361">
    <property type="component" value="Unassembled WGS sequence"/>
</dbReference>
<comment type="caution">
    <text evidence="1">The sequence shown here is derived from an EMBL/GenBank/DDBJ whole genome shotgun (WGS) entry which is preliminary data.</text>
</comment>
<reference evidence="1" key="1">
    <citation type="journal article" date="2023" name="G3 (Bethesda)">
        <title>A reference genome for the long-term kleptoplast-retaining sea slug Elysia crispata morphotype clarki.</title>
        <authorList>
            <person name="Eastman K.E."/>
            <person name="Pendleton A.L."/>
            <person name="Shaikh M.A."/>
            <person name="Suttiyut T."/>
            <person name="Ogas R."/>
            <person name="Tomko P."/>
            <person name="Gavelis G."/>
            <person name="Widhalm J.R."/>
            <person name="Wisecaver J.H."/>
        </authorList>
    </citation>
    <scope>NUCLEOTIDE SEQUENCE</scope>
    <source>
        <strain evidence="1">ECLA1</strain>
    </source>
</reference>